<dbReference type="PANTHER" id="PTHR43065:SF48">
    <property type="entry name" value="HISTIDINE KINASE"/>
    <property type="match status" value="1"/>
</dbReference>
<dbReference type="SMART" id="SM00388">
    <property type="entry name" value="HisKA"/>
    <property type="match status" value="1"/>
</dbReference>
<dbReference type="InterPro" id="IPR036097">
    <property type="entry name" value="HisK_dim/P_sf"/>
</dbReference>
<feature type="transmembrane region" description="Helical" evidence="5">
    <location>
        <begin position="262"/>
        <end position="281"/>
    </location>
</feature>
<dbReference type="Pfam" id="PF07695">
    <property type="entry name" value="7TMR-DISM_7TM"/>
    <property type="match status" value="1"/>
</dbReference>
<dbReference type="RefSeq" id="WP_135634342.1">
    <property type="nucleotide sequence ID" value="NZ_RQFU01000010.1"/>
</dbReference>
<dbReference type="SUPFAM" id="SSF55874">
    <property type="entry name" value="ATPase domain of HSP90 chaperone/DNA topoisomerase II/histidine kinase"/>
    <property type="match status" value="1"/>
</dbReference>
<keyword evidence="3" id="KW-0597">Phosphoprotein</keyword>
<feature type="coiled-coil region" evidence="4">
    <location>
        <begin position="394"/>
        <end position="424"/>
    </location>
</feature>
<feature type="domain" description="Histidine kinase" evidence="6">
    <location>
        <begin position="433"/>
        <end position="737"/>
    </location>
</feature>
<accession>A0ABY2M6P1</accession>
<dbReference type="InterPro" id="IPR036890">
    <property type="entry name" value="HATPase_C_sf"/>
</dbReference>
<dbReference type="PANTHER" id="PTHR43065">
    <property type="entry name" value="SENSOR HISTIDINE KINASE"/>
    <property type="match status" value="1"/>
</dbReference>
<reference evidence="8" key="1">
    <citation type="journal article" date="2019" name="PLoS Negl. Trop. Dis.">
        <title>Revisiting the worldwide diversity of Leptospira species in the environment.</title>
        <authorList>
            <person name="Vincent A.T."/>
            <person name="Schiettekatte O."/>
            <person name="Bourhy P."/>
            <person name="Veyrier F.J."/>
            <person name="Picardeau M."/>
        </authorList>
    </citation>
    <scope>NUCLEOTIDE SEQUENCE [LARGE SCALE GENOMIC DNA]</scope>
    <source>
        <strain evidence="8">201800272</strain>
    </source>
</reference>
<dbReference type="PRINTS" id="PR00344">
    <property type="entry name" value="BCTRLSENSOR"/>
</dbReference>
<dbReference type="Pfam" id="PF02518">
    <property type="entry name" value="HATPase_c"/>
    <property type="match status" value="1"/>
</dbReference>
<name>A0ABY2M6P1_9LEPT</name>
<comment type="catalytic activity">
    <reaction evidence="1">
        <text>ATP + protein L-histidine = ADP + protein N-phospho-L-histidine.</text>
        <dbReference type="EC" id="2.7.13.3"/>
    </reaction>
</comment>
<evidence type="ECO:0000256" key="5">
    <source>
        <dbReference type="SAM" id="Phobius"/>
    </source>
</evidence>
<keyword evidence="5" id="KW-1133">Transmembrane helix</keyword>
<keyword evidence="4" id="KW-0175">Coiled coil</keyword>
<dbReference type="InterPro" id="IPR011623">
    <property type="entry name" value="7TMR_DISM_rcpt_extracell_dom1"/>
</dbReference>
<protein>
    <recommendedName>
        <fullName evidence="2">histidine kinase</fullName>
        <ecNumber evidence="2">2.7.13.3</ecNumber>
    </recommendedName>
</protein>
<feature type="transmembrane region" description="Helical" evidence="5">
    <location>
        <begin position="196"/>
        <end position="215"/>
    </location>
</feature>
<dbReference type="InterPro" id="IPR005467">
    <property type="entry name" value="His_kinase_dom"/>
</dbReference>
<feature type="transmembrane region" description="Helical" evidence="5">
    <location>
        <begin position="317"/>
        <end position="339"/>
    </location>
</feature>
<dbReference type="Proteomes" id="UP000298200">
    <property type="component" value="Unassembled WGS sequence"/>
</dbReference>
<feature type="transmembrane region" description="Helical" evidence="5">
    <location>
        <begin position="287"/>
        <end position="305"/>
    </location>
</feature>
<sequence length="745" mass="86045">MQCTEHCATIKEKNSFSSLCLSLALFLFPFLLYAEGEPFLEHLGTNPNLSKHQKMERQALYYFGFTKESHYYQITLPEDKERYFHFENGMFSEFDFALLEDGVLVKNDSAGLLRKKNPVVSYTGGFLIPAKEKGTYQFRIRSDDTHRINFRIRKESELFQYTKTLSLWQGLYLGLCLLLALFTAIQYVLLREKISLYLTIAIITVLFTNLLRSGLFYEYEFSNLTWFFRYVPGLLALSPIGLVLFLREFLHTKKLYSNFDKYLIIYIYILFVSMFIVFIDLQLFFRFIYTNSLMLSTFTFGYSIYSLLKKEEHAKVLFLAFLVRQISTLLLIFTNTGFLPSFPFLSSANEIGAAIQMTIFTIVVSKFQIQTRILKEQTVTKVNEELEFMVLERTKELQLQKEKLENAILQLSQTENQLALSEKMTELGKLVAGVAHEINNPLSAIKASIETLMESKQNETLQLGSKENVYSSLDLNQIQTLTRMFQHQSDFGLVASYTERKEKKAELKKILKDNDLDYDEATLEKFLDVGITKLEENQILLLQKGKEKLKDLILEEKNFRLHLSIIQIAVDRSSKIILALKNFSRVTHSEHRKIFTLLENIETVITIYQYRMRSKVSLKKTFLTDATILGWPEDLMRVWTNLILNALEAMKQKGNLTITTEKNGKYVEVKVIDNGAGIPIEIQKKIFEPFFTTKQQGEGTGMGLGITKSIIEKHFGKITVESEPGRTCFSILLPAIELIDPNATE</sequence>
<dbReference type="PROSITE" id="PS50109">
    <property type="entry name" value="HIS_KIN"/>
    <property type="match status" value="1"/>
</dbReference>
<organism evidence="7 8">
    <name type="scientific">Leptospira yanagawae</name>
    <dbReference type="NCBI Taxonomy" id="293069"/>
    <lineage>
        <taxon>Bacteria</taxon>
        <taxon>Pseudomonadati</taxon>
        <taxon>Spirochaetota</taxon>
        <taxon>Spirochaetia</taxon>
        <taxon>Leptospirales</taxon>
        <taxon>Leptospiraceae</taxon>
        <taxon>Leptospira</taxon>
    </lineage>
</organism>
<gene>
    <name evidence="7" type="ORF">EHQ46_06310</name>
</gene>
<dbReference type="InterPro" id="IPR003594">
    <property type="entry name" value="HATPase_dom"/>
</dbReference>
<keyword evidence="8" id="KW-1185">Reference proteome</keyword>
<evidence type="ECO:0000313" key="7">
    <source>
        <dbReference type="EMBL" id="TGL22324.1"/>
    </source>
</evidence>
<feature type="transmembrane region" description="Helical" evidence="5">
    <location>
        <begin position="227"/>
        <end position="250"/>
    </location>
</feature>
<dbReference type="EMBL" id="RQFU01000010">
    <property type="protein sequence ID" value="TGL22324.1"/>
    <property type="molecule type" value="Genomic_DNA"/>
</dbReference>
<evidence type="ECO:0000313" key="8">
    <source>
        <dbReference type="Proteomes" id="UP000298200"/>
    </source>
</evidence>
<evidence type="ECO:0000256" key="4">
    <source>
        <dbReference type="SAM" id="Coils"/>
    </source>
</evidence>
<evidence type="ECO:0000256" key="2">
    <source>
        <dbReference type="ARBA" id="ARBA00012438"/>
    </source>
</evidence>
<evidence type="ECO:0000256" key="3">
    <source>
        <dbReference type="ARBA" id="ARBA00022553"/>
    </source>
</evidence>
<dbReference type="InterPro" id="IPR004358">
    <property type="entry name" value="Sig_transdc_His_kin-like_C"/>
</dbReference>
<dbReference type="Gene3D" id="3.30.565.10">
    <property type="entry name" value="Histidine kinase-like ATPase, C-terminal domain"/>
    <property type="match status" value="1"/>
</dbReference>
<dbReference type="EC" id="2.7.13.3" evidence="2"/>
<proteinExistence type="predicted"/>
<feature type="transmembrane region" description="Helical" evidence="5">
    <location>
        <begin position="167"/>
        <end position="189"/>
    </location>
</feature>
<dbReference type="CDD" id="cd00082">
    <property type="entry name" value="HisKA"/>
    <property type="match status" value="1"/>
</dbReference>
<dbReference type="Gene3D" id="1.10.287.130">
    <property type="match status" value="1"/>
</dbReference>
<dbReference type="SUPFAM" id="SSF47384">
    <property type="entry name" value="Homodimeric domain of signal transducing histidine kinase"/>
    <property type="match status" value="1"/>
</dbReference>
<dbReference type="InterPro" id="IPR003661">
    <property type="entry name" value="HisK_dim/P_dom"/>
</dbReference>
<dbReference type="Pfam" id="PF00512">
    <property type="entry name" value="HisKA"/>
    <property type="match status" value="1"/>
</dbReference>
<evidence type="ECO:0000259" key="6">
    <source>
        <dbReference type="PROSITE" id="PS50109"/>
    </source>
</evidence>
<evidence type="ECO:0000256" key="1">
    <source>
        <dbReference type="ARBA" id="ARBA00000085"/>
    </source>
</evidence>
<keyword evidence="5" id="KW-0812">Transmembrane</keyword>
<keyword evidence="5" id="KW-0472">Membrane</keyword>
<comment type="caution">
    <text evidence="7">The sequence shown here is derived from an EMBL/GenBank/DDBJ whole genome shotgun (WGS) entry which is preliminary data.</text>
</comment>
<dbReference type="SMART" id="SM00387">
    <property type="entry name" value="HATPase_c"/>
    <property type="match status" value="1"/>
</dbReference>